<evidence type="ECO:0000256" key="2">
    <source>
        <dbReference type="ARBA" id="ARBA00011061"/>
    </source>
</evidence>
<dbReference type="AlphaFoldDB" id="A0A2H4V9P9"/>
<dbReference type="Pfam" id="PF03706">
    <property type="entry name" value="LPG_synthase_TM"/>
    <property type="match status" value="1"/>
</dbReference>
<evidence type="ECO:0000256" key="5">
    <source>
        <dbReference type="ARBA" id="ARBA00022989"/>
    </source>
</evidence>
<dbReference type="GeneID" id="35120201"/>
<feature type="transmembrane region" description="Helical" evidence="7">
    <location>
        <begin position="298"/>
        <end position="317"/>
    </location>
</feature>
<dbReference type="InterPro" id="IPR022791">
    <property type="entry name" value="L-PG_synthase/AglD"/>
</dbReference>
<feature type="transmembrane region" description="Helical" evidence="7">
    <location>
        <begin position="160"/>
        <end position="181"/>
    </location>
</feature>
<keyword evidence="5 7" id="KW-1133">Transmembrane helix</keyword>
<evidence type="ECO:0000256" key="6">
    <source>
        <dbReference type="ARBA" id="ARBA00023136"/>
    </source>
</evidence>
<keyword evidence="6 7" id="KW-0472">Membrane</keyword>
<keyword evidence="3" id="KW-1003">Cell membrane</keyword>
<dbReference type="GO" id="GO:0005886">
    <property type="term" value="C:plasma membrane"/>
    <property type="evidence" value="ECO:0007669"/>
    <property type="project" value="UniProtKB-SubCell"/>
</dbReference>
<dbReference type="OrthoDB" id="15513at2157"/>
<gene>
    <name evidence="8" type="ORF">BK007_01380</name>
</gene>
<reference evidence="8 9" key="1">
    <citation type="submission" date="2016-10" db="EMBL/GenBank/DDBJ databases">
        <title>Comparative genomics between deep and shallow subseafloor isolates.</title>
        <authorList>
            <person name="Ishii S."/>
            <person name="Miller J.R."/>
            <person name="Sutton G."/>
            <person name="Suzuki S."/>
            <person name="Methe B."/>
            <person name="Inagaki F."/>
            <person name="Imachi H."/>
        </authorList>
    </citation>
    <scope>NUCLEOTIDE SEQUENCE [LARGE SCALE GENOMIC DNA]</scope>
    <source>
        <strain evidence="8 9">MO-MB1</strain>
    </source>
</reference>
<evidence type="ECO:0000256" key="4">
    <source>
        <dbReference type="ARBA" id="ARBA00022692"/>
    </source>
</evidence>
<proteinExistence type="inferred from homology"/>
<dbReference type="RefSeq" id="WP_100904774.1">
    <property type="nucleotide sequence ID" value="NZ_CP017766.1"/>
</dbReference>
<evidence type="ECO:0000313" key="9">
    <source>
        <dbReference type="Proteomes" id="UP000232806"/>
    </source>
</evidence>
<feature type="transmembrane region" description="Helical" evidence="7">
    <location>
        <begin position="15"/>
        <end position="35"/>
    </location>
</feature>
<evidence type="ECO:0000313" key="8">
    <source>
        <dbReference type="EMBL" id="AUB54798.1"/>
    </source>
</evidence>
<evidence type="ECO:0000256" key="3">
    <source>
        <dbReference type="ARBA" id="ARBA00022475"/>
    </source>
</evidence>
<dbReference type="PANTHER" id="PTHR39087">
    <property type="entry name" value="UPF0104 MEMBRANE PROTEIN MJ1595"/>
    <property type="match status" value="1"/>
</dbReference>
<feature type="transmembrane region" description="Helical" evidence="7">
    <location>
        <begin position="270"/>
        <end position="289"/>
    </location>
</feature>
<organism evidence="8 9">
    <name type="scientific">Methanobacterium subterraneum</name>
    <dbReference type="NCBI Taxonomy" id="59277"/>
    <lineage>
        <taxon>Archaea</taxon>
        <taxon>Methanobacteriati</taxon>
        <taxon>Methanobacteriota</taxon>
        <taxon>Methanomada group</taxon>
        <taxon>Methanobacteria</taxon>
        <taxon>Methanobacteriales</taxon>
        <taxon>Methanobacteriaceae</taxon>
        <taxon>Methanobacterium</taxon>
    </lineage>
</organism>
<feature type="transmembrane region" description="Helical" evidence="7">
    <location>
        <begin position="323"/>
        <end position="341"/>
    </location>
</feature>
<feature type="transmembrane region" description="Helical" evidence="7">
    <location>
        <begin position="135"/>
        <end position="154"/>
    </location>
</feature>
<dbReference type="EMBL" id="CP017766">
    <property type="protein sequence ID" value="AUB54798.1"/>
    <property type="molecule type" value="Genomic_DNA"/>
</dbReference>
<feature type="transmembrane region" description="Helical" evidence="7">
    <location>
        <begin position="238"/>
        <end position="264"/>
    </location>
</feature>
<keyword evidence="4 7" id="KW-0812">Transmembrane</keyword>
<sequence>MQDTYQVLRKHKWKILVSFAVAAFLIFVMTFLIGFNDVVSALGKAKWEWVLFNIVLEIGINVVWTLRWKLILDVVDTSPKFTTLLMLLLASLFGNNVTPSAAGGEPLRAYLLKEVEGTPFEIGFASSTADRVFEFLPFVLISIIAALFLLSWNIPPVTRIFVIAMIIASITLFGILIYAGLRKEITQRVIISIARSIYPTAVRLTKKEISFNEISDRIIFYINRFSTGFITALKDRKIFLLAFILSFAMWGFDMLRMYVCFGALGVYPPVLPLVIIYTIGILISLLPLLPGAWGIREATLIGLFAVVGVSADVVMAASLIDRLASYFVPTIIGALAALYYGRKIKNKSVNSPSADA</sequence>
<dbReference type="NCBIfam" id="TIGR00374">
    <property type="entry name" value="flippase-like domain"/>
    <property type="match status" value="1"/>
</dbReference>
<feature type="transmembrane region" description="Helical" evidence="7">
    <location>
        <begin position="47"/>
        <end position="66"/>
    </location>
</feature>
<comment type="similarity">
    <text evidence="2">Belongs to the UPF0104 family.</text>
</comment>
<accession>A0A2H4V9P9</accession>
<dbReference type="Proteomes" id="UP000232806">
    <property type="component" value="Chromosome"/>
</dbReference>
<comment type="subcellular location">
    <subcellularLocation>
        <location evidence="1">Cell membrane</location>
        <topology evidence="1">Multi-pass membrane protein</topology>
    </subcellularLocation>
</comment>
<evidence type="ECO:0000256" key="1">
    <source>
        <dbReference type="ARBA" id="ARBA00004651"/>
    </source>
</evidence>
<evidence type="ECO:0000256" key="7">
    <source>
        <dbReference type="SAM" id="Phobius"/>
    </source>
</evidence>
<protein>
    <submittedName>
        <fullName evidence="8">Uncharacterized protein</fullName>
    </submittedName>
</protein>
<name>A0A2H4V9P9_9EURY</name>
<dbReference type="PANTHER" id="PTHR39087:SF2">
    <property type="entry name" value="UPF0104 MEMBRANE PROTEIN MJ1595"/>
    <property type="match status" value="1"/>
</dbReference>